<keyword evidence="4" id="KW-1185">Reference proteome</keyword>
<feature type="chain" id="PRO_5045205166" evidence="2">
    <location>
        <begin position="21"/>
        <end position="357"/>
    </location>
</feature>
<dbReference type="PIRSF" id="PIRSF002825">
    <property type="entry name" value="CfbpA"/>
    <property type="match status" value="1"/>
</dbReference>
<dbReference type="Proteomes" id="UP001646157">
    <property type="component" value="Unassembled WGS sequence"/>
</dbReference>
<dbReference type="Gene3D" id="3.40.190.10">
    <property type="entry name" value="Periplasmic binding protein-like II"/>
    <property type="match status" value="2"/>
</dbReference>
<feature type="signal peptide" evidence="2">
    <location>
        <begin position="1"/>
        <end position="20"/>
    </location>
</feature>
<comment type="caution">
    <text evidence="3">The sequence shown here is derived from an EMBL/GenBank/DDBJ whole genome shotgun (WGS) entry which is preliminary data.</text>
</comment>
<evidence type="ECO:0000313" key="3">
    <source>
        <dbReference type="EMBL" id="MBM7583648.1"/>
    </source>
</evidence>
<evidence type="ECO:0000256" key="2">
    <source>
        <dbReference type="SAM" id="SignalP"/>
    </source>
</evidence>
<sequence length="357" mass="41299">MKKLLTIGLGAALFLGGCMADSSSSNNNTEDNENTEEKLEEKVVIYSPHGKDILGQFEKRFEKEHSNVDVQWLDMGSQEVLDRVRSEAKNAQADIWWGAPSVMFDQAKDEGLLAEYKPSYAESLNDSHHDEDWMWTGTSQTPEVILYNTKEVSKEEAPKDWDDLLDEKWKDEIIIRYPLASGTMRTIYSAMIYREDPNDPTKGYEWLKQLDQNTKEYSANPEMMYNKVAKGEGSISVWNMPDTVMLKEEKGYPFEFIIPESGTPVLTEGIAIVKDAPHRKAAEAFYEFVNSKEAAKILAEEHYRIPTRTDVDDLPEWIAETEIKEMDVDWKVFQENEEDWMKYWDENIKNKSKEVKE</sequence>
<gene>
    <name evidence="3" type="ORF">JOC86_000185</name>
</gene>
<organism evidence="3 4">
    <name type="scientific">Rossellomorea pakistanensis</name>
    <dbReference type="NCBI Taxonomy" id="992288"/>
    <lineage>
        <taxon>Bacteria</taxon>
        <taxon>Bacillati</taxon>
        <taxon>Bacillota</taxon>
        <taxon>Bacilli</taxon>
        <taxon>Bacillales</taxon>
        <taxon>Bacillaceae</taxon>
        <taxon>Rossellomorea</taxon>
    </lineage>
</organism>
<accession>A0ABS2N738</accession>
<dbReference type="SUPFAM" id="SSF53850">
    <property type="entry name" value="Periplasmic binding protein-like II"/>
    <property type="match status" value="1"/>
</dbReference>
<dbReference type="PANTHER" id="PTHR30006">
    <property type="entry name" value="THIAMINE-BINDING PERIPLASMIC PROTEIN-RELATED"/>
    <property type="match status" value="1"/>
</dbReference>
<dbReference type="EMBL" id="JAFBDZ010000001">
    <property type="protein sequence ID" value="MBM7583648.1"/>
    <property type="molecule type" value="Genomic_DNA"/>
</dbReference>
<dbReference type="PROSITE" id="PS51257">
    <property type="entry name" value="PROKAR_LIPOPROTEIN"/>
    <property type="match status" value="1"/>
</dbReference>
<evidence type="ECO:0000313" key="4">
    <source>
        <dbReference type="Proteomes" id="UP001646157"/>
    </source>
</evidence>
<evidence type="ECO:0000256" key="1">
    <source>
        <dbReference type="ARBA" id="ARBA00022729"/>
    </source>
</evidence>
<proteinExistence type="predicted"/>
<reference evidence="3 4" key="1">
    <citation type="submission" date="2021-01" db="EMBL/GenBank/DDBJ databases">
        <title>Genomic Encyclopedia of Type Strains, Phase IV (KMG-IV): sequencing the most valuable type-strain genomes for metagenomic binning, comparative biology and taxonomic classification.</title>
        <authorList>
            <person name="Goeker M."/>
        </authorList>
    </citation>
    <scope>NUCLEOTIDE SEQUENCE [LARGE SCALE GENOMIC DNA]</scope>
    <source>
        <strain evidence="3 4">DSM 24834</strain>
    </source>
</reference>
<protein>
    <submittedName>
        <fullName evidence="3">Iron(III) transport system substrate-binding protein</fullName>
    </submittedName>
</protein>
<dbReference type="RefSeq" id="WP_239587327.1">
    <property type="nucleotide sequence ID" value="NZ_JAFBDZ010000001.1"/>
</dbReference>
<name>A0ABS2N738_9BACI</name>
<keyword evidence="1 2" id="KW-0732">Signal</keyword>
<dbReference type="InterPro" id="IPR026045">
    <property type="entry name" value="Ferric-bd"/>
</dbReference>
<dbReference type="Pfam" id="PF13343">
    <property type="entry name" value="SBP_bac_6"/>
    <property type="match status" value="1"/>
</dbReference>